<evidence type="ECO:0000313" key="2">
    <source>
        <dbReference type="EMBL" id="RWS00162.1"/>
    </source>
</evidence>
<evidence type="ECO:0000256" key="1">
    <source>
        <dbReference type="SAM" id="MobiDB-lite"/>
    </source>
</evidence>
<dbReference type="GO" id="GO:0061630">
    <property type="term" value="F:ubiquitin protein ligase activity"/>
    <property type="evidence" value="ECO:0007669"/>
    <property type="project" value="InterPro"/>
</dbReference>
<proteinExistence type="predicted"/>
<dbReference type="GO" id="GO:0000209">
    <property type="term" value="P:protein polyubiquitination"/>
    <property type="evidence" value="ECO:0007669"/>
    <property type="project" value="InterPro"/>
</dbReference>
<reference evidence="2 3" key="1">
    <citation type="journal article" date="2018" name="Gigascience">
        <title>Genomes of trombidid mites reveal novel predicted allergens and laterally-transferred genes associated with secondary metabolism.</title>
        <authorList>
            <person name="Dong X."/>
            <person name="Chaisiri K."/>
            <person name="Xia D."/>
            <person name="Armstrong S.D."/>
            <person name="Fang Y."/>
            <person name="Donnelly M.J."/>
            <person name="Kadowaki T."/>
            <person name="McGarry J.W."/>
            <person name="Darby A.C."/>
            <person name="Makepeace B.L."/>
        </authorList>
    </citation>
    <scope>NUCLEOTIDE SEQUENCE [LARGE SCALE GENOMIC DNA]</scope>
    <source>
        <strain evidence="2">UoL-WK</strain>
    </source>
</reference>
<organism evidence="2 3">
    <name type="scientific">Dinothrombium tinctorium</name>
    <dbReference type="NCBI Taxonomy" id="1965070"/>
    <lineage>
        <taxon>Eukaryota</taxon>
        <taxon>Metazoa</taxon>
        <taxon>Ecdysozoa</taxon>
        <taxon>Arthropoda</taxon>
        <taxon>Chelicerata</taxon>
        <taxon>Arachnida</taxon>
        <taxon>Acari</taxon>
        <taxon>Acariformes</taxon>
        <taxon>Trombidiformes</taxon>
        <taxon>Prostigmata</taxon>
        <taxon>Anystina</taxon>
        <taxon>Parasitengona</taxon>
        <taxon>Trombidioidea</taxon>
        <taxon>Trombidiidae</taxon>
        <taxon>Dinothrombium</taxon>
    </lineage>
</organism>
<feature type="region of interest" description="Disordered" evidence="1">
    <location>
        <begin position="149"/>
        <end position="188"/>
    </location>
</feature>
<gene>
    <name evidence="2" type="ORF">B4U79_05540</name>
</gene>
<dbReference type="AlphaFoldDB" id="A0A443QAW3"/>
<evidence type="ECO:0000313" key="3">
    <source>
        <dbReference type="Proteomes" id="UP000285301"/>
    </source>
</evidence>
<dbReference type="PANTHER" id="PTHR46717:SF1">
    <property type="entry name" value="E3 UBIQUITIN-PROTEIN LIGASE RNF180"/>
    <property type="match status" value="1"/>
</dbReference>
<dbReference type="GO" id="GO:0032436">
    <property type="term" value="P:positive regulation of proteasomal ubiquitin-dependent protein catabolic process"/>
    <property type="evidence" value="ECO:0007669"/>
    <property type="project" value="TreeGrafter"/>
</dbReference>
<comment type="caution">
    <text evidence="2">The sequence shown here is derived from an EMBL/GenBank/DDBJ whole genome shotgun (WGS) entry which is preliminary data.</text>
</comment>
<dbReference type="OrthoDB" id="2017893at2759"/>
<keyword evidence="3" id="KW-1185">Reference proteome</keyword>
<dbReference type="GO" id="GO:0042428">
    <property type="term" value="P:serotonin metabolic process"/>
    <property type="evidence" value="ECO:0007669"/>
    <property type="project" value="TreeGrafter"/>
</dbReference>
<dbReference type="GO" id="GO:0031624">
    <property type="term" value="F:ubiquitin conjugating enzyme binding"/>
    <property type="evidence" value="ECO:0007669"/>
    <property type="project" value="TreeGrafter"/>
</dbReference>
<dbReference type="InterPro" id="IPR033263">
    <property type="entry name" value="RNF180"/>
</dbReference>
<dbReference type="EMBL" id="NCKU01012185">
    <property type="protein sequence ID" value="RWS00162.1"/>
    <property type="molecule type" value="Genomic_DNA"/>
</dbReference>
<protein>
    <submittedName>
        <fullName evidence="2">Uncharacterized protein</fullName>
    </submittedName>
</protein>
<accession>A0A443QAW3</accession>
<dbReference type="GO" id="GO:0042415">
    <property type="term" value="P:norepinephrine metabolic process"/>
    <property type="evidence" value="ECO:0007669"/>
    <property type="project" value="TreeGrafter"/>
</dbReference>
<name>A0A443QAW3_9ACAR</name>
<dbReference type="PANTHER" id="PTHR46717">
    <property type="entry name" value="E3 UBIQUITIN-PROTEIN LIGASE RNF180"/>
    <property type="match status" value="1"/>
</dbReference>
<feature type="compositionally biased region" description="Polar residues" evidence="1">
    <location>
        <begin position="163"/>
        <end position="172"/>
    </location>
</feature>
<feature type="non-terminal residue" evidence="2">
    <location>
        <position position="401"/>
    </location>
</feature>
<sequence>MSDGCIKCRKCRKRLIEKLSVVCTAHGLAIDLTSTDRDSCNEQLWFVAENELNSIEWIKQQLDANSWIKGKLVCPYNCGARLGSYDFVHGSKCACNEHVLPSVHLVKSRVDFEPGSQQSQNRVEQCPLPLFAVGLIPNSPLVVETTPDSYVHSPHTNHRDTHSPQGAVSQTNKLKRHHESKSTVPNTKRVKYDTSSIHSNLDTNNCTISPNPDHLYELNNDSTNDSFSTVGTPFTQTKVNAPSSKVSHKSKNCSRPTVDEIDIRRSRRIKLRKSFDFESQVEKSVNYDLNNVECSESDSTSHSDLFKLAKILDFKTTKGELRVYLSKDEHERTRQRLLSYIREMQWKKCKQSRGLKVAYILPDVKSNYMLGIMQFGSKAMKEVSNSGPTEIRFVVLMGGFD</sequence>
<dbReference type="Proteomes" id="UP000285301">
    <property type="component" value="Unassembled WGS sequence"/>
</dbReference>
<dbReference type="GO" id="GO:0005789">
    <property type="term" value="C:endoplasmic reticulum membrane"/>
    <property type="evidence" value="ECO:0007669"/>
    <property type="project" value="TreeGrafter"/>
</dbReference>